<keyword evidence="3" id="KW-0285">Flavoprotein</keyword>
<keyword evidence="7 8" id="KW-0503">Monooxygenase</keyword>
<dbReference type="RefSeq" id="WP_380690800.1">
    <property type="nucleotide sequence ID" value="NZ_JBHRSS010000007.1"/>
</dbReference>
<name>A0ABV7EV35_9GAMM</name>
<comment type="cofactor">
    <cofactor evidence="1">
        <name>FAD</name>
        <dbReference type="ChEBI" id="CHEBI:57692"/>
    </cofactor>
</comment>
<comment type="caution">
    <text evidence="8">The sequence shown here is derived from an EMBL/GenBank/DDBJ whole genome shotgun (WGS) entry which is preliminary data.</text>
</comment>
<dbReference type="Gene3D" id="3.50.50.60">
    <property type="entry name" value="FAD/NAD(P)-binding domain"/>
    <property type="match status" value="2"/>
</dbReference>
<proteinExistence type="inferred from homology"/>
<keyword evidence="9" id="KW-1185">Reference proteome</keyword>
<evidence type="ECO:0000256" key="3">
    <source>
        <dbReference type="ARBA" id="ARBA00022630"/>
    </source>
</evidence>
<dbReference type="EMBL" id="JBHRSS010000007">
    <property type="protein sequence ID" value="MFC3105240.1"/>
    <property type="molecule type" value="Genomic_DNA"/>
</dbReference>
<dbReference type="PANTHER" id="PTHR43098">
    <property type="entry name" value="L-ORNITHINE N(5)-MONOOXYGENASE-RELATED"/>
    <property type="match status" value="1"/>
</dbReference>
<dbReference type="PANTHER" id="PTHR43098:SF3">
    <property type="entry name" value="L-ORNITHINE N(5)-MONOOXYGENASE-RELATED"/>
    <property type="match status" value="1"/>
</dbReference>
<dbReference type="GO" id="GO:0004497">
    <property type="term" value="F:monooxygenase activity"/>
    <property type="evidence" value="ECO:0007669"/>
    <property type="project" value="UniProtKB-KW"/>
</dbReference>
<dbReference type="InterPro" id="IPR036188">
    <property type="entry name" value="FAD/NAD-bd_sf"/>
</dbReference>
<sequence>MPVNNRQSASADAQTPRRLDAVVVGAGFSGLYMLHRLRELGLSARVFEAGDGVGGTWYWNRYPGARCDSESYYYSYSFSDELQQEWRWSERYPGQPEIMNYLNHVADKFDLRPDIQLSTRIARAVFDATSDEWSVDTDGGERFSARFLITAVGCLSSANIPQIDGLDDFAGDWHHTGQWPHEGVDFRGKRVGVIGTGSTGIQAIPVIAEQAAHLTVFQRTANYSVPARNAPLDPAEENAYKADYAAIRRKQRESANCHPFDVSDTPALAVSDDERQTRYEASWERGSLRFRTVFKDLLTDEAANATASEFIRDKIRATVDDPQTAETLTPYDHPFATKRPPIDTHYFETYNRDNVSLVDVRRTPIEAMNAGGLRTSEAHYPLDALVFATGFDAMTGALLNIDIEGRDGQKLADKWAAGPRTYLGLQMAGFPNLFTITGPGSPSVLTNMPTSIEQHVDWISDCIDHMRNQGLTRIEASAQSEDRWVAHVNDAAEQTLLPKANSSWYLGANVPGKPRIFMPYAGGAAHYRQICEAVAANGYDGFVFKARPQARAAG</sequence>
<comment type="similarity">
    <text evidence="2">Belongs to the FAD-binding monooxygenase family.</text>
</comment>
<evidence type="ECO:0000256" key="7">
    <source>
        <dbReference type="ARBA" id="ARBA00023033"/>
    </source>
</evidence>
<dbReference type="InterPro" id="IPR020946">
    <property type="entry name" value="Flavin_mOase-like"/>
</dbReference>
<dbReference type="Pfam" id="PF00743">
    <property type="entry name" value="FMO-like"/>
    <property type="match status" value="1"/>
</dbReference>
<dbReference type="Proteomes" id="UP001595462">
    <property type="component" value="Unassembled WGS sequence"/>
</dbReference>
<reference evidence="9" key="1">
    <citation type="journal article" date="2019" name="Int. J. Syst. Evol. Microbiol.">
        <title>The Global Catalogue of Microorganisms (GCM) 10K type strain sequencing project: providing services to taxonomists for standard genome sequencing and annotation.</title>
        <authorList>
            <consortium name="The Broad Institute Genomics Platform"/>
            <consortium name="The Broad Institute Genome Sequencing Center for Infectious Disease"/>
            <person name="Wu L."/>
            <person name="Ma J."/>
        </authorList>
    </citation>
    <scope>NUCLEOTIDE SEQUENCE [LARGE SCALE GENOMIC DNA]</scope>
    <source>
        <strain evidence="9">KCTC 52640</strain>
    </source>
</reference>
<evidence type="ECO:0000256" key="5">
    <source>
        <dbReference type="ARBA" id="ARBA00022857"/>
    </source>
</evidence>
<evidence type="ECO:0000313" key="9">
    <source>
        <dbReference type="Proteomes" id="UP001595462"/>
    </source>
</evidence>
<accession>A0ABV7EV35</accession>
<keyword evidence="5" id="KW-0521">NADP</keyword>
<dbReference type="EC" id="1.14.13.-" evidence="8"/>
<dbReference type="SUPFAM" id="SSF51905">
    <property type="entry name" value="FAD/NAD(P)-binding domain"/>
    <property type="match status" value="2"/>
</dbReference>
<gene>
    <name evidence="8" type="ORF">ACFOSU_15265</name>
</gene>
<keyword evidence="4" id="KW-0274">FAD</keyword>
<evidence type="ECO:0000313" key="8">
    <source>
        <dbReference type="EMBL" id="MFC3105240.1"/>
    </source>
</evidence>
<keyword evidence="6 8" id="KW-0560">Oxidoreductase</keyword>
<evidence type="ECO:0000256" key="2">
    <source>
        <dbReference type="ARBA" id="ARBA00010139"/>
    </source>
</evidence>
<evidence type="ECO:0000256" key="6">
    <source>
        <dbReference type="ARBA" id="ARBA00023002"/>
    </source>
</evidence>
<dbReference type="InterPro" id="IPR050775">
    <property type="entry name" value="FAD-binding_Monooxygenases"/>
</dbReference>
<protein>
    <submittedName>
        <fullName evidence="8">Flavin-containing monooxygenase</fullName>
        <ecNumber evidence="8">1.14.13.-</ecNumber>
    </submittedName>
</protein>
<organism evidence="8 9">
    <name type="scientific">Salinisphaera aquimarina</name>
    <dbReference type="NCBI Taxonomy" id="2094031"/>
    <lineage>
        <taxon>Bacteria</taxon>
        <taxon>Pseudomonadati</taxon>
        <taxon>Pseudomonadota</taxon>
        <taxon>Gammaproteobacteria</taxon>
        <taxon>Salinisphaerales</taxon>
        <taxon>Salinisphaeraceae</taxon>
        <taxon>Salinisphaera</taxon>
    </lineage>
</organism>
<evidence type="ECO:0000256" key="4">
    <source>
        <dbReference type="ARBA" id="ARBA00022827"/>
    </source>
</evidence>
<evidence type="ECO:0000256" key="1">
    <source>
        <dbReference type="ARBA" id="ARBA00001974"/>
    </source>
</evidence>